<evidence type="ECO:0000313" key="2">
    <source>
        <dbReference type="Proteomes" id="UP000241769"/>
    </source>
</evidence>
<dbReference type="SUPFAM" id="SSF54236">
    <property type="entry name" value="Ubiquitin-like"/>
    <property type="match status" value="1"/>
</dbReference>
<organism evidence="1 2">
    <name type="scientific">Planoprotostelium fungivorum</name>
    <dbReference type="NCBI Taxonomy" id="1890364"/>
    <lineage>
        <taxon>Eukaryota</taxon>
        <taxon>Amoebozoa</taxon>
        <taxon>Evosea</taxon>
        <taxon>Variosea</taxon>
        <taxon>Cavosteliida</taxon>
        <taxon>Cavosteliaceae</taxon>
        <taxon>Planoprotostelium</taxon>
    </lineage>
</organism>
<reference evidence="1 2" key="1">
    <citation type="journal article" date="2018" name="Genome Biol. Evol.">
        <title>Multiple Roots of Fruiting Body Formation in Amoebozoa.</title>
        <authorList>
            <person name="Hillmann F."/>
            <person name="Forbes G."/>
            <person name="Novohradska S."/>
            <person name="Ferling I."/>
            <person name="Riege K."/>
            <person name="Groth M."/>
            <person name="Westermann M."/>
            <person name="Marz M."/>
            <person name="Spaller T."/>
            <person name="Winckler T."/>
            <person name="Schaap P."/>
            <person name="Glockner G."/>
        </authorList>
    </citation>
    <scope>NUCLEOTIDE SEQUENCE [LARGE SCALE GENOMIC DNA]</scope>
    <source>
        <strain evidence="1 2">Jena</strain>
    </source>
</reference>
<comment type="caution">
    <text evidence="1">The sequence shown here is derived from an EMBL/GenBank/DDBJ whole genome shotgun (WGS) entry which is preliminary data.</text>
</comment>
<evidence type="ECO:0008006" key="3">
    <source>
        <dbReference type="Google" id="ProtNLM"/>
    </source>
</evidence>
<protein>
    <recommendedName>
        <fullName evidence="3">Ubiquitin-like domain-containing protein</fullName>
    </recommendedName>
</protein>
<dbReference type="InterPro" id="IPR029071">
    <property type="entry name" value="Ubiquitin-like_domsf"/>
</dbReference>
<dbReference type="AlphaFoldDB" id="A0A2P6NG16"/>
<dbReference type="Proteomes" id="UP000241769">
    <property type="component" value="Unassembled WGS sequence"/>
</dbReference>
<keyword evidence="2" id="KW-1185">Reference proteome</keyword>
<gene>
    <name evidence="1" type="ORF">PROFUN_06680</name>
</gene>
<dbReference type="EMBL" id="MDYQ01000093">
    <property type="protein sequence ID" value="PRP82903.1"/>
    <property type="molecule type" value="Genomic_DNA"/>
</dbReference>
<proteinExistence type="predicted"/>
<dbReference type="InParanoid" id="A0A2P6NG16"/>
<evidence type="ECO:0000313" key="1">
    <source>
        <dbReference type="EMBL" id="PRP82903.1"/>
    </source>
</evidence>
<accession>A0A2P6NG16</accession>
<name>A0A2P6NG16_9EUKA</name>
<sequence length="88" mass="9315">MVAVIISATGETLQTTQRTLSEIQSYIQETKGIPVHHQVLSLQRDGVPLRNEDVTSEGPLYLSMSLNGGCGVDCGCCGLDCGVCCSII</sequence>